<dbReference type="Proteomes" id="UP000654370">
    <property type="component" value="Unassembled WGS sequence"/>
</dbReference>
<dbReference type="GO" id="GO:0005634">
    <property type="term" value="C:nucleus"/>
    <property type="evidence" value="ECO:0007669"/>
    <property type="project" value="TreeGrafter"/>
</dbReference>
<evidence type="ECO:0000313" key="6">
    <source>
        <dbReference type="Proteomes" id="UP000654370"/>
    </source>
</evidence>
<dbReference type="OrthoDB" id="341259at2759"/>
<feature type="repeat" description="ANK" evidence="3">
    <location>
        <begin position="451"/>
        <end position="477"/>
    </location>
</feature>
<feature type="compositionally biased region" description="Low complexity" evidence="4">
    <location>
        <begin position="17"/>
        <end position="30"/>
    </location>
</feature>
<evidence type="ECO:0000313" key="5">
    <source>
        <dbReference type="EMBL" id="KAG2174426.1"/>
    </source>
</evidence>
<feature type="region of interest" description="Disordered" evidence="4">
    <location>
        <begin position="1"/>
        <end position="49"/>
    </location>
</feature>
<feature type="repeat" description="ANK" evidence="3">
    <location>
        <begin position="418"/>
        <end position="450"/>
    </location>
</feature>
<gene>
    <name evidence="5" type="ORF">INT43_004449</name>
</gene>
<evidence type="ECO:0000256" key="4">
    <source>
        <dbReference type="SAM" id="MobiDB-lite"/>
    </source>
</evidence>
<protein>
    <submittedName>
        <fullName evidence="5">Uncharacterized protein</fullName>
    </submittedName>
</protein>
<dbReference type="SMART" id="SM00248">
    <property type="entry name" value="ANK"/>
    <property type="match status" value="3"/>
</dbReference>
<keyword evidence="6" id="KW-1185">Reference proteome</keyword>
<dbReference type="Pfam" id="PF12796">
    <property type="entry name" value="Ank_2"/>
    <property type="match status" value="1"/>
</dbReference>
<evidence type="ECO:0000256" key="1">
    <source>
        <dbReference type="ARBA" id="ARBA00022737"/>
    </source>
</evidence>
<feature type="region of interest" description="Disordered" evidence="4">
    <location>
        <begin position="591"/>
        <end position="696"/>
    </location>
</feature>
<feature type="repeat" description="ANK" evidence="3">
    <location>
        <begin position="489"/>
        <end position="521"/>
    </location>
</feature>
<dbReference type="PROSITE" id="PS50297">
    <property type="entry name" value="ANK_REP_REGION"/>
    <property type="match status" value="3"/>
</dbReference>
<dbReference type="CDD" id="cd22249">
    <property type="entry name" value="UDM1_RNF168_RNF169-like"/>
    <property type="match status" value="1"/>
</dbReference>
<dbReference type="InterPro" id="IPR050663">
    <property type="entry name" value="Ankyrin-SOCS_Box"/>
</dbReference>
<proteinExistence type="predicted"/>
<dbReference type="InterPro" id="IPR036770">
    <property type="entry name" value="Ankyrin_rpt-contain_sf"/>
</dbReference>
<dbReference type="SUPFAM" id="SSF48403">
    <property type="entry name" value="Ankyrin repeat"/>
    <property type="match status" value="1"/>
</dbReference>
<organism evidence="5 6">
    <name type="scientific">Mortierella isabellina</name>
    <name type="common">Filamentous fungus</name>
    <name type="synonym">Umbelopsis isabellina</name>
    <dbReference type="NCBI Taxonomy" id="91625"/>
    <lineage>
        <taxon>Eukaryota</taxon>
        <taxon>Fungi</taxon>
        <taxon>Fungi incertae sedis</taxon>
        <taxon>Mucoromycota</taxon>
        <taxon>Mucoromycotina</taxon>
        <taxon>Umbelopsidomycetes</taxon>
        <taxon>Umbelopsidales</taxon>
        <taxon>Umbelopsidaceae</taxon>
        <taxon>Umbelopsis</taxon>
    </lineage>
</organism>
<dbReference type="PANTHER" id="PTHR24193">
    <property type="entry name" value="ANKYRIN REPEAT PROTEIN"/>
    <property type="match status" value="1"/>
</dbReference>
<feature type="compositionally biased region" description="Polar residues" evidence="4">
    <location>
        <begin position="671"/>
        <end position="695"/>
    </location>
</feature>
<accession>A0A8H7U7M4</accession>
<evidence type="ECO:0000256" key="3">
    <source>
        <dbReference type="PROSITE-ProRule" id="PRU00023"/>
    </source>
</evidence>
<sequence length="932" mass="105294">MSQARLSQKKQYYDSNSPSTRTPRSTARKPASGKQEQFIGPMPLPTEFKSPSASIGLSVEKMSMMSNILSTMSLKNQDERISGLMRLMSEEDLSFIIDDVVEQTGPKLGCSFVPCDGNMGILCLPEDAYLKCFENQIKDNSNANALMEAMRNVPFDLVLQEHVANMRNSKSKKVATPRVPASKKPEFKSNGLTKAKEPSFQETKTIRLATMKDMSEIEGEKADGLNDKQGVKPDMQTETCHSDEAAVDQRQVKSSNMKSGNSADINLLGEEDQSKQNTEVAAINIFKIQHEESSREMPLGEGHSQGNQEVEKSKQTDKMLEHERLLSDRTRRENQKRLDMGSGYNNIDKRYRKYLYERVRLCEVETVSTLLKMIPVPDQLQSHDLPFPATIAAQSLELWEDYERTKDGISLISANNGVQETLLHVAIKTGSLELVKLFLKRGAPLAAVDSSGRYPLHIAAHSSSASLDIIKLLIEYGPVRYIDIQTMDTQETCLHIAASNNNTELIQLLLTMHAKVHFVNSDGQTAERVARLQLKQYKNKCKSNSKDFSAQMHECQKAVDIFIQNRIMLEECQAKKDELEKEKQRQEAIKLHREQQEDEKIRRKQEEKVQHEARKRQKEEELLITMIKSTSSNKKKKKAKDKSKAPHFSSDEQEQELNDKQFSHDYPTPPQEHSTLSIIPGNHNSMNFTKNTDISSHPYRSVETQTEPLLQQDFSAFDISHSHTLVDIARNVDQSHRSIHDAFWTNDANVFEEPPIHSLSKQFDHMPLPSDSQYCSFEVEYQCSRVSDSSTLLSTASQDNDLLNETWKTTDNMAKQGFGGNILQQPGFHHARSLHQAVSDIEHEMHPDTHFNRVIAPIGRQPSNLARAGQIQPNGSLLGWSSFPKKLKYPPGLGIDPSSSSSQRYLTSQDKHQFAASASDVQAYLPQFSLFG</sequence>
<evidence type="ECO:0000256" key="2">
    <source>
        <dbReference type="ARBA" id="ARBA00023043"/>
    </source>
</evidence>
<dbReference type="InterPro" id="IPR002110">
    <property type="entry name" value="Ankyrin_rpt"/>
</dbReference>
<dbReference type="Gene3D" id="1.25.40.20">
    <property type="entry name" value="Ankyrin repeat-containing domain"/>
    <property type="match status" value="1"/>
</dbReference>
<keyword evidence="1" id="KW-0677">Repeat</keyword>
<dbReference type="PROSITE" id="PS50088">
    <property type="entry name" value="ANK_REPEAT"/>
    <property type="match status" value="3"/>
</dbReference>
<comment type="caution">
    <text evidence="5">The sequence shown here is derived from an EMBL/GenBank/DDBJ whole genome shotgun (WGS) entry which is preliminary data.</text>
</comment>
<keyword evidence="2 3" id="KW-0040">ANK repeat</keyword>
<feature type="region of interest" description="Disordered" evidence="4">
    <location>
        <begin position="292"/>
        <end position="323"/>
    </location>
</feature>
<feature type="compositionally biased region" description="Basic and acidic residues" evidence="4">
    <location>
        <begin position="591"/>
        <end position="621"/>
    </location>
</feature>
<name>A0A8H7U7M4_MORIS</name>
<dbReference type="EMBL" id="JAEPQZ010000013">
    <property type="protein sequence ID" value="KAG2174426.1"/>
    <property type="molecule type" value="Genomic_DNA"/>
</dbReference>
<dbReference type="GO" id="GO:0045944">
    <property type="term" value="P:positive regulation of transcription by RNA polymerase II"/>
    <property type="evidence" value="ECO:0007669"/>
    <property type="project" value="TreeGrafter"/>
</dbReference>
<reference evidence="5" key="1">
    <citation type="submission" date="2020-12" db="EMBL/GenBank/DDBJ databases">
        <title>Metabolic potential, ecology and presence of endohyphal bacteria is reflected in genomic diversity of Mucoromycotina.</title>
        <authorList>
            <person name="Muszewska A."/>
            <person name="Okrasinska A."/>
            <person name="Steczkiewicz K."/>
            <person name="Drgas O."/>
            <person name="Orlowska M."/>
            <person name="Perlinska-Lenart U."/>
            <person name="Aleksandrzak-Piekarczyk T."/>
            <person name="Szatraj K."/>
            <person name="Zielenkiewicz U."/>
            <person name="Pilsyk S."/>
            <person name="Malc E."/>
            <person name="Mieczkowski P."/>
            <person name="Kruszewska J.S."/>
            <person name="Biernat P."/>
            <person name="Pawlowska J."/>
        </authorList>
    </citation>
    <scope>NUCLEOTIDE SEQUENCE</scope>
    <source>
        <strain evidence="5">WA0000067209</strain>
    </source>
</reference>
<dbReference type="AlphaFoldDB" id="A0A8H7U7M4"/>
<feature type="compositionally biased region" description="Polar residues" evidence="4">
    <location>
        <begin position="1"/>
        <end position="16"/>
    </location>
</feature>
<dbReference type="GO" id="GO:0000976">
    <property type="term" value="F:transcription cis-regulatory region binding"/>
    <property type="evidence" value="ECO:0007669"/>
    <property type="project" value="TreeGrafter"/>
</dbReference>
<dbReference type="PANTHER" id="PTHR24193:SF121">
    <property type="entry name" value="ADA2A-CONTAINING COMPLEX COMPONENT 3, ISOFORM D"/>
    <property type="match status" value="1"/>
</dbReference>
<feature type="compositionally biased region" description="Basic and acidic residues" evidence="4">
    <location>
        <begin position="309"/>
        <end position="323"/>
    </location>
</feature>
<dbReference type="Pfam" id="PF00023">
    <property type="entry name" value="Ank"/>
    <property type="match status" value="1"/>
</dbReference>
<feature type="region of interest" description="Disordered" evidence="4">
    <location>
        <begin position="168"/>
        <end position="199"/>
    </location>
</feature>